<protein>
    <submittedName>
        <fullName evidence="1">Uncharacterized protein</fullName>
    </submittedName>
</protein>
<dbReference type="EMBL" id="FNLO01000012">
    <property type="protein sequence ID" value="SDV50563.1"/>
    <property type="molecule type" value="Genomic_DNA"/>
</dbReference>
<sequence length="107" mass="11823">MTPRKRTAQQRHEHAKDFVRLNCGHEVARAGSQIRSRRATSLVAGIEEARSTYVREHGGETADAFLECIESWLLERGSTVAASAMQGYFRTHLAQAIDGGAGGKRRQ</sequence>
<dbReference type="Proteomes" id="UP000243719">
    <property type="component" value="Unassembled WGS sequence"/>
</dbReference>
<dbReference type="RefSeq" id="WP_091911637.1">
    <property type="nucleotide sequence ID" value="NZ_FNLO01000012.1"/>
</dbReference>
<dbReference type="AlphaFoldDB" id="A0A1H2PTT9"/>
<reference evidence="2" key="1">
    <citation type="submission" date="2016-09" db="EMBL/GenBank/DDBJ databases">
        <authorList>
            <person name="Varghese N."/>
            <person name="Submissions S."/>
        </authorList>
    </citation>
    <scope>NUCLEOTIDE SEQUENCE [LARGE SCALE GENOMIC DNA]</scope>
    <source>
        <strain evidence="2">JS23</strain>
    </source>
</reference>
<organism evidence="1 2">
    <name type="scientific">Chitinasiproducens palmae</name>
    <dbReference type="NCBI Taxonomy" id="1770053"/>
    <lineage>
        <taxon>Bacteria</taxon>
        <taxon>Pseudomonadati</taxon>
        <taxon>Pseudomonadota</taxon>
        <taxon>Betaproteobacteria</taxon>
        <taxon>Burkholderiales</taxon>
        <taxon>Burkholderiaceae</taxon>
        <taxon>Chitinasiproducens</taxon>
    </lineage>
</organism>
<name>A0A1H2PTT9_9BURK</name>
<keyword evidence="2" id="KW-1185">Reference proteome</keyword>
<proteinExistence type="predicted"/>
<evidence type="ECO:0000313" key="1">
    <source>
        <dbReference type="EMBL" id="SDV50563.1"/>
    </source>
</evidence>
<gene>
    <name evidence="1" type="ORF">SAMN05216551_11288</name>
</gene>
<evidence type="ECO:0000313" key="2">
    <source>
        <dbReference type="Proteomes" id="UP000243719"/>
    </source>
</evidence>
<accession>A0A1H2PTT9</accession>